<dbReference type="AlphaFoldDB" id="A0A1M7YJH3"/>
<evidence type="ECO:0000313" key="1">
    <source>
        <dbReference type="EMBL" id="SHO52767.1"/>
    </source>
</evidence>
<evidence type="ECO:0000313" key="2">
    <source>
        <dbReference type="Proteomes" id="UP000184603"/>
    </source>
</evidence>
<organism evidence="1 2">
    <name type="scientific">Desulfopila aestuarii DSM 18488</name>
    <dbReference type="NCBI Taxonomy" id="1121416"/>
    <lineage>
        <taxon>Bacteria</taxon>
        <taxon>Pseudomonadati</taxon>
        <taxon>Thermodesulfobacteriota</taxon>
        <taxon>Desulfobulbia</taxon>
        <taxon>Desulfobulbales</taxon>
        <taxon>Desulfocapsaceae</taxon>
        <taxon>Desulfopila</taxon>
    </lineage>
</organism>
<reference evidence="1 2" key="1">
    <citation type="submission" date="2016-12" db="EMBL/GenBank/DDBJ databases">
        <authorList>
            <person name="Song W.-J."/>
            <person name="Kurnit D.M."/>
        </authorList>
    </citation>
    <scope>NUCLEOTIDE SEQUENCE [LARGE SCALE GENOMIC DNA]</scope>
    <source>
        <strain evidence="1 2">DSM 18488</strain>
    </source>
</reference>
<keyword evidence="2" id="KW-1185">Reference proteome</keyword>
<sequence>MIKYMTSTLQAVYIYLGGNHKDQSSWREDFDKQLGVANISSTIPPLISINPFKRSINEKSADDIVARDMAILKDNRLKYVVLNSIDSFGSHSTGTASEMIIANYLKKPVITVINNSEENKAGWIHPFTQKFSSFIAHNLYDAVAWIVMDMKLNTEHRSLMEKISDFAAVYIPSIDDNYPFK</sequence>
<dbReference type="Proteomes" id="UP000184603">
    <property type="component" value="Unassembled WGS sequence"/>
</dbReference>
<dbReference type="EMBL" id="FRFE01000040">
    <property type="protein sequence ID" value="SHO52767.1"/>
    <property type="molecule type" value="Genomic_DNA"/>
</dbReference>
<name>A0A1M7YJH3_9BACT</name>
<dbReference type="STRING" id="1121416.SAMN02745220_04739"/>
<proteinExistence type="predicted"/>
<protein>
    <recommendedName>
        <fullName evidence="3">Nucleoside 2-deoxyribosyltransferase</fullName>
    </recommendedName>
</protein>
<accession>A0A1M7YJH3</accession>
<gene>
    <name evidence="1" type="ORF">SAMN02745220_04739</name>
</gene>
<evidence type="ECO:0008006" key="3">
    <source>
        <dbReference type="Google" id="ProtNLM"/>
    </source>
</evidence>